<name>K9H5V2_9PROT</name>
<feature type="compositionally biased region" description="Basic and acidic residues" evidence="1">
    <location>
        <begin position="1"/>
        <end position="24"/>
    </location>
</feature>
<feature type="compositionally biased region" description="Basic and acidic residues" evidence="1">
    <location>
        <begin position="37"/>
        <end position="57"/>
    </location>
</feature>
<accession>K9H5V2</accession>
<feature type="compositionally biased region" description="Basic residues" evidence="1">
    <location>
        <begin position="25"/>
        <end position="36"/>
    </location>
</feature>
<keyword evidence="3" id="KW-1185">Reference proteome</keyword>
<evidence type="ECO:0000313" key="3">
    <source>
        <dbReference type="Proteomes" id="UP000009881"/>
    </source>
</evidence>
<organism evidence="2 3">
    <name type="scientific">Caenispirillum salinarum AK4</name>
    <dbReference type="NCBI Taxonomy" id="1238182"/>
    <lineage>
        <taxon>Bacteria</taxon>
        <taxon>Pseudomonadati</taxon>
        <taxon>Pseudomonadota</taxon>
        <taxon>Alphaproteobacteria</taxon>
        <taxon>Rhodospirillales</taxon>
        <taxon>Novispirillaceae</taxon>
        <taxon>Caenispirillum</taxon>
    </lineage>
</organism>
<comment type="caution">
    <text evidence="2">The sequence shown here is derived from an EMBL/GenBank/DDBJ whole genome shotgun (WGS) entry which is preliminary data.</text>
</comment>
<reference evidence="2 3" key="1">
    <citation type="journal article" date="2013" name="Genome Announc.">
        <title>Draft Genome Sequence of an Alphaproteobacterium, Caenispirillum salinarum AK4(T), Isolated from a Solar Saltern.</title>
        <authorList>
            <person name="Khatri I."/>
            <person name="Singh A."/>
            <person name="Korpole S."/>
            <person name="Pinnaka A.K."/>
            <person name="Subramanian S."/>
        </authorList>
    </citation>
    <scope>NUCLEOTIDE SEQUENCE [LARGE SCALE GENOMIC DNA]</scope>
    <source>
        <strain evidence="2 3">AK4</strain>
    </source>
</reference>
<protein>
    <submittedName>
        <fullName evidence="2">Uncharacterized protein</fullName>
    </submittedName>
</protein>
<dbReference type="STRING" id="1238182.C882_3349"/>
<dbReference type="AlphaFoldDB" id="K9H5V2"/>
<proteinExistence type="predicted"/>
<sequence>MKRRGESPDPHGRSESQAADDQRRRGQPRGNPHRRHVAADECHREAQLRRCEIESGKADVQADPLRNSPA</sequence>
<dbReference type="EMBL" id="ANHY01000041">
    <property type="protein sequence ID" value="EKV26018.1"/>
    <property type="molecule type" value="Genomic_DNA"/>
</dbReference>
<evidence type="ECO:0000256" key="1">
    <source>
        <dbReference type="SAM" id="MobiDB-lite"/>
    </source>
</evidence>
<feature type="region of interest" description="Disordered" evidence="1">
    <location>
        <begin position="1"/>
        <end position="70"/>
    </location>
</feature>
<evidence type="ECO:0000313" key="2">
    <source>
        <dbReference type="EMBL" id="EKV26018.1"/>
    </source>
</evidence>
<gene>
    <name evidence="2" type="ORF">C882_3349</name>
</gene>
<dbReference type="Proteomes" id="UP000009881">
    <property type="component" value="Unassembled WGS sequence"/>
</dbReference>